<dbReference type="PIRSF" id="PIRSF000460">
    <property type="entry name" value="Pprylas_GlgP"/>
    <property type="match status" value="1"/>
</dbReference>
<dbReference type="InterPro" id="IPR000811">
    <property type="entry name" value="Glyco_trans_35"/>
</dbReference>
<comment type="similarity">
    <text evidence="2">Belongs to the glycogen phosphorylase family.</text>
</comment>
<evidence type="ECO:0000256" key="1">
    <source>
        <dbReference type="ARBA" id="ARBA00001275"/>
    </source>
</evidence>
<keyword evidence="6" id="KW-1185">Reference proteome</keyword>
<evidence type="ECO:0000259" key="4">
    <source>
        <dbReference type="Pfam" id="PF11897"/>
    </source>
</evidence>
<dbReference type="PANTHER" id="PTHR42655:SF1">
    <property type="entry name" value="GLYCOGEN PHOSPHORYLASE"/>
    <property type="match status" value="1"/>
</dbReference>
<evidence type="ECO:0000256" key="2">
    <source>
        <dbReference type="ARBA" id="ARBA00006047"/>
    </source>
</evidence>
<dbReference type="Pfam" id="PF00343">
    <property type="entry name" value="Phosphorylase"/>
    <property type="match status" value="1"/>
</dbReference>
<protein>
    <submittedName>
        <fullName evidence="5">Alpha-glucan family phosphorylase</fullName>
    </submittedName>
</protein>
<dbReference type="Pfam" id="PF11897">
    <property type="entry name" value="DUF3417"/>
    <property type="match status" value="1"/>
</dbReference>
<dbReference type="PANTHER" id="PTHR42655">
    <property type="entry name" value="GLYCOGEN PHOSPHORYLASE"/>
    <property type="match status" value="1"/>
</dbReference>
<feature type="domain" description="DUF3417" evidence="4">
    <location>
        <begin position="14"/>
        <end position="123"/>
    </location>
</feature>
<dbReference type="InterPro" id="IPR024517">
    <property type="entry name" value="Glycogen_phosphorylase_DUF3417"/>
</dbReference>
<evidence type="ECO:0000313" key="6">
    <source>
        <dbReference type="Proteomes" id="UP001059934"/>
    </source>
</evidence>
<dbReference type="InterPro" id="IPR052182">
    <property type="entry name" value="Glycogen/Maltodextrin_Phosph"/>
</dbReference>
<evidence type="ECO:0000256" key="3">
    <source>
        <dbReference type="ARBA" id="ARBA00022533"/>
    </source>
</evidence>
<dbReference type="Proteomes" id="UP001059934">
    <property type="component" value="Chromosome"/>
</dbReference>
<gene>
    <name evidence="5" type="primary">glgP</name>
    <name evidence="5" type="ORF">NYF23_05405</name>
</gene>
<dbReference type="NCBIfam" id="TIGR02094">
    <property type="entry name" value="more_P_ylases"/>
    <property type="match status" value="1"/>
</dbReference>
<dbReference type="EMBL" id="CP103416">
    <property type="protein sequence ID" value="UVW36046.1"/>
    <property type="molecule type" value="Genomic_DNA"/>
</dbReference>
<sequence length="859" mass="96677">MNITEFTIEVKPQLPESIAGLAELAENLLYSWQGSIRELFVVLDRELWISCHHNPTLFLRRIDESRLAAAAEDPEYLEQYKQVMTWFYNYCNSGAKALAESKSPLPQGTMVAYFCAEFGFHESFPIYSGGLGILAGDHCKAASDMGINFIAVGLLYHEGYFTQTIDAEGNQIAQYGYQSFCDSPVKPVFDSAGEPVHISVPIADDQVSLRLCTVSIGRIQLILLDSDVSENRPDNRLITRQLYGGDNKTRLQQEMVLGIGGVRALAALGIVPTVWHINEGHAAFSSVERTRQLLQRNAEAGSKSSDSCLDFDGALEQVASSTLFTTHTPIEAGHDRFDRPVIEHYCSAYLRDLPIDLERSFALGQSGENRQQFNMTALALRGSRFHNAVSRIHGAVASAMEQSMWRQIPAAENPISYITNGVHVRSFMHKKWAALFDIKLPNWRQQQDNSDYWTALNNIDNRTWWNTHCEIKHSLLVEIATRLQRQHQRNGLSQAMIERCTRYISHSNGDLLLIGFARRFASYKRAGLLFLELERLSALVSDTKRPVIFVFAGKAHPDDEPGRALIKQLYERSLEPQFIGRIILLEGYDIALGRALVSGCDIWLNTPEYPLEACGTSGIKAAINGVVNLSILDGWWDEGFTGDNGWGVAPHAPDYDPDYRDRQEAIDILDILQNQAIPAWRQRDNNGYPSRWLALSRASMSSTITRFSAQRMIWDYIKTPYLAAANQGARLASPGTAQNLANWKKRVTEMWPGVRAHCVAQPVPEIHLRDTLSLAVAVNLNGLNPEDILVECLVGDFAQEQFVADSCVRLVHQTGEHFQARFEMDWTPGDCGLKQYRLRVYPYHQLLSHPFELGLMLWL</sequence>
<name>A0ABY5TTN8_9GAMM</name>
<dbReference type="Gene3D" id="3.40.50.2000">
    <property type="entry name" value="Glycogen Phosphorylase B"/>
    <property type="match status" value="3"/>
</dbReference>
<organism evidence="5 6">
    <name type="scientific">SAR92 clade bacterium H455</name>
    <dbReference type="NCBI Taxonomy" id="2974818"/>
    <lineage>
        <taxon>Bacteria</taxon>
        <taxon>Pseudomonadati</taxon>
        <taxon>Pseudomonadota</taxon>
        <taxon>Gammaproteobacteria</taxon>
        <taxon>Cellvibrionales</taxon>
        <taxon>Porticoccaceae</taxon>
        <taxon>SAR92 clade</taxon>
    </lineage>
</organism>
<dbReference type="InterPro" id="IPR011834">
    <property type="entry name" value="Agluc_phsphrylas"/>
</dbReference>
<comment type="catalytic activity">
    <reaction evidence="1">
        <text>[(1-&gt;4)-alpha-D-glucosyl](n) + phosphate = [(1-&gt;4)-alpha-D-glucosyl](n-1) + alpha-D-glucose 1-phosphate</text>
        <dbReference type="Rhea" id="RHEA:41732"/>
        <dbReference type="Rhea" id="RHEA-COMP:9584"/>
        <dbReference type="Rhea" id="RHEA-COMP:9586"/>
        <dbReference type="ChEBI" id="CHEBI:15444"/>
        <dbReference type="ChEBI" id="CHEBI:43474"/>
        <dbReference type="ChEBI" id="CHEBI:58601"/>
        <dbReference type="EC" id="2.4.1.1"/>
    </reaction>
</comment>
<accession>A0ABY5TTN8</accession>
<reference evidence="5" key="1">
    <citation type="submission" date="2022-08" db="EMBL/GenBank/DDBJ databases">
        <title>Catabolic pathway analysis in culturable SAR92 clade bacteria reveals their overlooked roles in DMSP degradation in coastal seas.</title>
        <authorList>
            <person name="He X."/>
            <person name="Zhang X."/>
            <person name="Zhang Y."/>
        </authorList>
    </citation>
    <scope>NUCLEOTIDE SEQUENCE</scope>
    <source>
        <strain evidence="5">H455</strain>
    </source>
</reference>
<dbReference type="SUPFAM" id="SSF53756">
    <property type="entry name" value="UDP-Glycosyltransferase/glycogen phosphorylase"/>
    <property type="match status" value="1"/>
</dbReference>
<proteinExistence type="inferred from homology"/>
<keyword evidence="3" id="KW-0021">Allosteric enzyme</keyword>
<evidence type="ECO:0000313" key="5">
    <source>
        <dbReference type="EMBL" id="UVW36046.1"/>
    </source>
</evidence>